<gene>
    <name evidence="1" type="ORF">BT96DRAFT_1009524</name>
</gene>
<dbReference type="EMBL" id="ML770639">
    <property type="protein sequence ID" value="KAE9383199.1"/>
    <property type="molecule type" value="Genomic_DNA"/>
</dbReference>
<dbReference type="AlphaFoldDB" id="A0A6A4GCE1"/>
<evidence type="ECO:0000313" key="1">
    <source>
        <dbReference type="EMBL" id="KAE9383199.1"/>
    </source>
</evidence>
<evidence type="ECO:0000313" key="2">
    <source>
        <dbReference type="Proteomes" id="UP000799118"/>
    </source>
</evidence>
<evidence type="ECO:0008006" key="3">
    <source>
        <dbReference type="Google" id="ProtNLM"/>
    </source>
</evidence>
<name>A0A6A4GCE1_9AGAR</name>
<dbReference type="Proteomes" id="UP000799118">
    <property type="component" value="Unassembled WGS sequence"/>
</dbReference>
<protein>
    <recommendedName>
        <fullName evidence="3">F-box domain-containing protein</fullName>
    </recommendedName>
</protein>
<keyword evidence="2" id="KW-1185">Reference proteome</keyword>
<dbReference type="OrthoDB" id="2885618at2759"/>
<reference evidence="1" key="1">
    <citation type="journal article" date="2019" name="Environ. Microbiol.">
        <title>Fungal ecological strategies reflected in gene transcription - a case study of two litter decomposers.</title>
        <authorList>
            <person name="Barbi F."/>
            <person name="Kohler A."/>
            <person name="Barry K."/>
            <person name="Baskaran P."/>
            <person name="Daum C."/>
            <person name="Fauchery L."/>
            <person name="Ihrmark K."/>
            <person name="Kuo A."/>
            <person name="LaButti K."/>
            <person name="Lipzen A."/>
            <person name="Morin E."/>
            <person name="Grigoriev I.V."/>
            <person name="Henrissat B."/>
            <person name="Lindahl B."/>
            <person name="Martin F."/>
        </authorList>
    </citation>
    <scope>NUCLEOTIDE SEQUENCE</scope>
    <source>
        <strain evidence="1">JB14</strain>
    </source>
</reference>
<dbReference type="SUPFAM" id="SSF52047">
    <property type="entry name" value="RNI-like"/>
    <property type="match status" value="1"/>
</dbReference>
<accession>A0A6A4GCE1</accession>
<proteinExistence type="predicted"/>
<sequence length="559" mass="62816">MLEKPLRPMLLPSNFHPLFRIALYLSKPRIERPVSLTLEEKLFFVAQIAEAEAEAEDVVIEEGSEGIGSRLGILTEKISFLKNVITPIRGVPEEVLSLIFQWYCNGASSASVEFNLDDDSSRTDLGRCLSRTTLTSVCAAWRRAAHAMPELWCNLHLNLLHQKSRDLPSVLSASDAEMVKEYLSRSGLLPLNLNIQLPYSASTEVVKALLPFCPRIQSLTLAAPLTTIIALLKPSSPSLPMLERLNLSLTSVNKPFLAFFPRKIHNLFGSNQLKSLHIVEADSLYSLADALVLPSPPRLETLSVNFYYARINPMVYTNIIIANSSSLVHVQIRFPLGVESASQNDNESVAITLPALRSLHLTSFFDFACDKALIRSITAPQLEALRIYRHSYSGENVSSLMRELGRFQQRSHAPLRSLGLFYLRCDSIGDSLSRGPAEEVIRVFELFPTIETLIMDSSHFNVTPLVKSLALTTEDSQILLPKLQKLELELNSRYCGNENLTEVMDMIQSRFLCSEQESSRFQDVRLIFTGYSPRHPLDEDLRKLEGEVEGFRIIRKAQK</sequence>
<organism evidence="1 2">
    <name type="scientific">Gymnopus androsaceus JB14</name>
    <dbReference type="NCBI Taxonomy" id="1447944"/>
    <lineage>
        <taxon>Eukaryota</taxon>
        <taxon>Fungi</taxon>
        <taxon>Dikarya</taxon>
        <taxon>Basidiomycota</taxon>
        <taxon>Agaricomycotina</taxon>
        <taxon>Agaricomycetes</taxon>
        <taxon>Agaricomycetidae</taxon>
        <taxon>Agaricales</taxon>
        <taxon>Marasmiineae</taxon>
        <taxon>Omphalotaceae</taxon>
        <taxon>Gymnopus</taxon>
    </lineage>
</organism>